<reference evidence="1" key="1">
    <citation type="submission" date="2018-05" db="EMBL/GenBank/DDBJ databases">
        <authorList>
            <person name="Lanie J.A."/>
            <person name="Ng W.-L."/>
            <person name="Kazmierczak K.M."/>
            <person name="Andrzejewski T.M."/>
            <person name="Davidsen T.M."/>
            <person name="Wayne K.J."/>
            <person name="Tettelin H."/>
            <person name="Glass J.I."/>
            <person name="Rusch D."/>
            <person name="Podicherti R."/>
            <person name="Tsui H.-C.T."/>
            <person name="Winkler M.E."/>
        </authorList>
    </citation>
    <scope>NUCLEOTIDE SEQUENCE</scope>
</reference>
<accession>A0A381WP75</accession>
<dbReference type="AlphaFoldDB" id="A0A381WP75"/>
<gene>
    <name evidence="1" type="ORF">METZ01_LOCUS107124</name>
</gene>
<proteinExistence type="predicted"/>
<organism evidence="1">
    <name type="scientific">marine metagenome</name>
    <dbReference type="NCBI Taxonomy" id="408172"/>
    <lineage>
        <taxon>unclassified sequences</taxon>
        <taxon>metagenomes</taxon>
        <taxon>ecological metagenomes</taxon>
    </lineage>
</organism>
<dbReference type="EMBL" id="UINC01012425">
    <property type="protein sequence ID" value="SVA54270.1"/>
    <property type="molecule type" value="Genomic_DNA"/>
</dbReference>
<sequence length="62" mass="7085">MGMKVGVKGKVFDGAWRPVNKAYKDGHERIFGAKKKKKEKKVVKKVVKKKQEPQLIDSSKMI</sequence>
<name>A0A381WP75_9ZZZZ</name>
<protein>
    <submittedName>
        <fullName evidence="1">Uncharacterized protein</fullName>
    </submittedName>
</protein>
<evidence type="ECO:0000313" key="1">
    <source>
        <dbReference type="EMBL" id="SVA54270.1"/>
    </source>
</evidence>